<organism evidence="1 2">
    <name type="scientific">Catharanthus roseus</name>
    <name type="common">Madagascar periwinkle</name>
    <name type="synonym">Vinca rosea</name>
    <dbReference type="NCBI Taxonomy" id="4058"/>
    <lineage>
        <taxon>Eukaryota</taxon>
        <taxon>Viridiplantae</taxon>
        <taxon>Streptophyta</taxon>
        <taxon>Embryophyta</taxon>
        <taxon>Tracheophyta</taxon>
        <taxon>Spermatophyta</taxon>
        <taxon>Magnoliopsida</taxon>
        <taxon>eudicotyledons</taxon>
        <taxon>Gunneridae</taxon>
        <taxon>Pentapetalae</taxon>
        <taxon>asterids</taxon>
        <taxon>lamiids</taxon>
        <taxon>Gentianales</taxon>
        <taxon>Apocynaceae</taxon>
        <taxon>Rauvolfioideae</taxon>
        <taxon>Vinceae</taxon>
        <taxon>Catharanthinae</taxon>
        <taxon>Catharanthus</taxon>
    </lineage>
</organism>
<evidence type="ECO:0000313" key="2">
    <source>
        <dbReference type="Proteomes" id="UP001060085"/>
    </source>
</evidence>
<reference evidence="2" key="1">
    <citation type="journal article" date="2023" name="Nat. Plants">
        <title>Single-cell RNA sequencing provides a high-resolution roadmap for understanding the multicellular compartmentation of specialized metabolism.</title>
        <authorList>
            <person name="Sun S."/>
            <person name="Shen X."/>
            <person name="Li Y."/>
            <person name="Li Y."/>
            <person name="Wang S."/>
            <person name="Li R."/>
            <person name="Zhang H."/>
            <person name="Shen G."/>
            <person name="Guo B."/>
            <person name="Wei J."/>
            <person name="Xu J."/>
            <person name="St-Pierre B."/>
            <person name="Chen S."/>
            <person name="Sun C."/>
        </authorList>
    </citation>
    <scope>NUCLEOTIDE SEQUENCE [LARGE SCALE GENOMIC DNA]</scope>
</reference>
<sequence length="380" mass="42698">MDCAGKGSGRRCSGPPTRRCSRCQAVAYCSISHQTSHWSVHKKECERLKQQMKFALVLNDFPFTFAKESTTQIIEKGETRCLFLIKQGVHCIGMWKYECRCEASASSTSLHCSRLIEGWNLSSSLSPCKGPPSPMLKQISNWKDYYEWRCIPLCSPVALLLHWPLTLYWAIRLATSRRSISEVNGKLLIHYLGPEKELHQLAAFSELHALFPGVEVRIDFVGPAIPQVRDGERIDLSSYPQCIETDCECKLSVNCVSQRVMQDRSSKVTLQLHAGYYHELYRDLFKGSSPDLIVAPNAGIAAYMSWLPTIELIKESKVPAFFSDYCEEAAHLASCCIRTITGCPPTIPVGIFNYSNRVSYIIVLVNLKIVAFSADPVKSI</sequence>
<name>A0ACB9ZQ61_CATRO</name>
<protein>
    <submittedName>
        <fullName evidence="1">Uncharacterized protein</fullName>
    </submittedName>
</protein>
<accession>A0ACB9ZQ61</accession>
<gene>
    <name evidence="1" type="ORF">M9H77_35857</name>
</gene>
<dbReference type="EMBL" id="CM044708">
    <property type="protein sequence ID" value="KAI5649852.1"/>
    <property type="molecule type" value="Genomic_DNA"/>
</dbReference>
<evidence type="ECO:0000313" key="1">
    <source>
        <dbReference type="EMBL" id="KAI5649852.1"/>
    </source>
</evidence>
<proteinExistence type="predicted"/>
<dbReference type="Proteomes" id="UP001060085">
    <property type="component" value="Linkage Group LG08"/>
</dbReference>
<comment type="caution">
    <text evidence="1">The sequence shown here is derived from an EMBL/GenBank/DDBJ whole genome shotgun (WGS) entry which is preliminary data.</text>
</comment>
<keyword evidence="2" id="KW-1185">Reference proteome</keyword>